<name>A0ABY6N4I9_9ALTE</name>
<organism evidence="2 3">
    <name type="scientific">Alkalimarinus alittae</name>
    <dbReference type="NCBI Taxonomy" id="2961619"/>
    <lineage>
        <taxon>Bacteria</taxon>
        <taxon>Pseudomonadati</taxon>
        <taxon>Pseudomonadota</taxon>
        <taxon>Gammaproteobacteria</taxon>
        <taxon>Alteromonadales</taxon>
        <taxon>Alteromonadaceae</taxon>
        <taxon>Alkalimarinus</taxon>
    </lineage>
</organism>
<dbReference type="Proteomes" id="UP001163739">
    <property type="component" value="Chromosome"/>
</dbReference>
<reference evidence="2" key="1">
    <citation type="submission" date="2022-06" db="EMBL/GenBank/DDBJ databases">
        <title>Alkalimarinus sp. nov., isolated from gut of a Alitta virens.</title>
        <authorList>
            <person name="Yang A.I."/>
            <person name="Shin N.-R."/>
        </authorList>
    </citation>
    <scope>NUCLEOTIDE SEQUENCE</scope>
    <source>
        <strain evidence="2">A2M4</strain>
    </source>
</reference>
<evidence type="ECO:0000256" key="1">
    <source>
        <dbReference type="SAM" id="Phobius"/>
    </source>
</evidence>
<keyword evidence="3" id="KW-1185">Reference proteome</keyword>
<proteinExistence type="predicted"/>
<keyword evidence="1" id="KW-1133">Transmembrane helix</keyword>
<dbReference type="RefSeq" id="WP_265048485.1">
    <property type="nucleotide sequence ID" value="NZ_CP100390.1"/>
</dbReference>
<evidence type="ECO:0000313" key="3">
    <source>
        <dbReference type="Proteomes" id="UP001163739"/>
    </source>
</evidence>
<accession>A0ABY6N4I9</accession>
<gene>
    <name evidence="2" type="ORF">NKI27_04425</name>
</gene>
<evidence type="ECO:0000313" key="2">
    <source>
        <dbReference type="EMBL" id="UZE97004.1"/>
    </source>
</evidence>
<sequence>MSENNVTANNDNVSKNILIISVLGAVFLTIAALELTGKIKHNEAKDEFPVSSYQAILIKKGEEHKISRKPSNQTAQCINEYLFITADDDSNMQGLIVDYKNRGVRCQVAH</sequence>
<keyword evidence="1" id="KW-0812">Transmembrane</keyword>
<dbReference type="EMBL" id="CP100390">
    <property type="protein sequence ID" value="UZE97004.1"/>
    <property type="molecule type" value="Genomic_DNA"/>
</dbReference>
<protein>
    <recommendedName>
        <fullName evidence="4">Kinase</fullName>
    </recommendedName>
</protein>
<keyword evidence="1" id="KW-0472">Membrane</keyword>
<evidence type="ECO:0008006" key="4">
    <source>
        <dbReference type="Google" id="ProtNLM"/>
    </source>
</evidence>
<feature type="transmembrane region" description="Helical" evidence="1">
    <location>
        <begin position="17"/>
        <end position="35"/>
    </location>
</feature>